<sequence>MNAENFGSQSCKSFQYSSQHTPELTGGGHRQRSRRITGDLVPNGRDAMKMSHLANFLLMIVGGAAQEVAVAVKRRWRRDDRAP</sequence>
<keyword evidence="2" id="KW-1133">Transmembrane helix</keyword>
<protein>
    <submittedName>
        <fullName evidence="3">Uncharacterized protein</fullName>
    </submittedName>
</protein>
<evidence type="ECO:0000313" key="4">
    <source>
        <dbReference type="Proteomes" id="UP000008809"/>
    </source>
</evidence>
<organism evidence="3 4">
    <name type="scientific">Rhodopseudomonas palustris (strain HaA2)</name>
    <dbReference type="NCBI Taxonomy" id="316058"/>
    <lineage>
        <taxon>Bacteria</taxon>
        <taxon>Pseudomonadati</taxon>
        <taxon>Pseudomonadota</taxon>
        <taxon>Alphaproteobacteria</taxon>
        <taxon>Hyphomicrobiales</taxon>
        <taxon>Nitrobacteraceae</taxon>
        <taxon>Rhodopseudomonas</taxon>
    </lineage>
</organism>
<accession>Q2J2X4</accession>
<feature type="region of interest" description="Disordered" evidence="1">
    <location>
        <begin position="1"/>
        <end position="44"/>
    </location>
</feature>
<evidence type="ECO:0000313" key="3">
    <source>
        <dbReference type="EMBL" id="ABD05186.1"/>
    </source>
</evidence>
<keyword evidence="2" id="KW-0472">Membrane</keyword>
<dbReference type="AlphaFoldDB" id="Q2J2X4"/>
<dbReference type="Proteomes" id="UP000008809">
    <property type="component" value="Chromosome"/>
</dbReference>
<dbReference type="KEGG" id="rpb:RPB_0475"/>
<evidence type="ECO:0000256" key="1">
    <source>
        <dbReference type="SAM" id="MobiDB-lite"/>
    </source>
</evidence>
<reference evidence="3 4" key="1">
    <citation type="submission" date="2006-01" db="EMBL/GenBank/DDBJ databases">
        <title>Complete sequence of Rhodopseudomonas palustris HaA2.</title>
        <authorList>
            <consortium name="US DOE Joint Genome Institute"/>
            <person name="Copeland A."/>
            <person name="Lucas S."/>
            <person name="Lapidus A."/>
            <person name="Barry K."/>
            <person name="Detter J.C."/>
            <person name="Glavina T."/>
            <person name="Hammon N."/>
            <person name="Israni S."/>
            <person name="Pitluck S."/>
            <person name="Chain P."/>
            <person name="Malfatti S."/>
            <person name="Shin M."/>
            <person name="Vergez L."/>
            <person name="Schmutz J."/>
            <person name="Larimer F."/>
            <person name="Land M."/>
            <person name="Hauser L."/>
            <person name="Pelletier D.A."/>
            <person name="Kyrpides N."/>
            <person name="Anderson I."/>
            <person name="Oda Y."/>
            <person name="Harwood C.S."/>
            <person name="Richardson P."/>
        </authorList>
    </citation>
    <scope>NUCLEOTIDE SEQUENCE [LARGE SCALE GENOMIC DNA]</scope>
    <source>
        <strain evidence="3 4">HaA2</strain>
    </source>
</reference>
<keyword evidence="2" id="KW-0812">Transmembrane</keyword>
<dbReference type="HOGENOM" id="CLU_2540385_0_0_5"/>
<name>Q2J2X4_RHOP2</name>
<feature type="transmembrane region" description="Helical" evidence="2">
    <location>
        <begin position="53"/>
        <end position="72"/>
    </location>
</feature>
<keyword evidence="4" id="KW-1185">Reference proteome</keyword>
<gene>
    <name evidence="3" type="ordered locus">RPB_0475</name>
</gene>
<proteinExistence type="predicted"/>
<feature type="compositionally biased region" description="Polar residues" evidence="1">
    <location>
        <begin position="1"/>
        <end position="22"/>
    </location>
</feature>
<dbReference type="EMBL" id="CP000250">
    <property type="protein sequence ID" value="ABD05186.1"/>
    <property type="molecule type" value="Genomic_DNA"/>
</dbReference>
<evidence type="ECO:0000256" key="2">
    <source>
        <dbReference type="SAM" id="Phobius"/>
    </source>
</evidence>